<evidence type="ECO:0000256" key="11">
    <source>
        <dbReference type="ARBA" id="ARBA00023235"/>
    </source>
</evidence>
<dbReference type="PANTHER" id="PTHR23309:SF49">
    <property type="entry name" value="PEROXISOMAL BIFUNCTIONAL ENZYME"/>
    <property type="match status" value="1"/>
</dbReference>
<evidence type="ECO:0000256" key="14">
    <source>
        <dbReference type="ARBA" id="ARBA00049556"/>
    </source>
</evidence>
<dbReference type="Gene3D" id="3.40.50.720">
    <property type="entry name" value="NAD(P)-binding Rossmann-like Domain"/>
    <property type="match status" value="1"/>
</dbReference>
<evidence type="ECO:0000256" key="16">
    <source>
        <dbReference type="SAM" id="MobiDB-lite"/>
    </source>
</evidence>
<organism evidence="19 20">
    <name type="scientific">Tistlia consotensis USBA 355</name>
    <dbReference type="NCBI Taxonomy" id="560819"/>
    <lineage>
        <taxon>Bacteria</taxon>
        <taxon>Pseudomonadati</taxon>
        <taxon>Pseudomonadota</taxon>
        <taxon>Alphaproteobacteria</taxon>
        <taxon>Rhodospirillales</taxon>
        <taxon>Rhodovibrionaceae</taxon>
        <taxon>Tistlia</taxon>
    </lineage>
</organism>
<dbReference type="PANTHER" id="PTHR23309">
    <property type="entry name" value="3-HYDROXYACYL-COA DEHYROGENASE"/>
    <property type="match status" value="1"/>
</dbReference>
<dbReference type="FunFam" id="1.10.1040.50:FF:000006">
    <property type="entry name" value="Peroxisomal bifunctional enzyme"/>
    <property type="match status" value="1"/>
</dbReference>
<evidence type="ECO:0000256" key="13">
    <source>
        <dbReference type="ARBA" id="ARBA00023268"/>
    </source>
</evidence>
<dbReference type="STRING" id="560819.SAMN05428998_103189"/>
<dbReference type="InterPro" id="IPR006176">
    <property type="entry name" value="3-OHacyl-CoA_DH_NAD-bd"/>
</dbReference>
<keyword evidence="13" id="KW-0511">Multifunctional enzyme</keyword>
<dbReference type="GO" id="GO:0004300">
    <property type="term" value="F:enoyl-CoA hydratase activity"/>
    <property type="evidence" value="ECO:0007669"/>
    <property type="project" value="UniProtKB-ARBA"/>
</dbReference>
<name>A0A1Y6BCJ5_9PROT</name>
<dbReference type="GO" id="GO:0003857">
    <property type="term" value="F:(3S)-3-hydroxyacyl-CoA dehydrogenase (NAD+) activity"/>
    <property type="evidence" value="ECO:0007669"/>
    <property type="project" value="UniProtKB-EC"/>
</dbReference>
<evidence type="ECO:0000259" key="17">
    <source>
        <dbReference type="Pfam" id="PF00725"/>
    </source>
</evidence>
<dbReference type="PROSITE" id="PS00166">
    <property type="entry name" value="ENOYL_COA_HYDRATASE"/>
    <property type="match status" value="1"/>
</dbReference>
<dbReference type="InterPro" id="IPR001753">
    <property type="entry name" value="Enoyl-CoA_hydra/iso"/>
</dbReference>
<feature type="compositionally biased region" description="Basic and acidic residues" evidence="16">
    <location>
        <begin position="206"/>
        <end position="219"/>
    </location>
</feature>
<dbReference type="AlphaFoldDB" id="A0A1Y6BCJ5"/>
<evidence type="ECO:0000256" key="6">
    <source>
        <dbReference type="ARBA" id="ARBA00022963"/>
    </source>
</evidence>
<proteinExistence type="inferred from homology"/>
<evidence type="ECO:0000256" key="12">
    <source>
        <dbReference type="ARBA" id="ARBA00023239"/>
    </source>
</evidence>
<dbReference type="CDD" id="cd06558">
    <property type="entry name" value="crotonase-like"/>
    <property type="match status" value="1"/>
</dbReference>
<dbReference type="RefSeq" id="WP_085121628.1">
    <property type="nucleotide sequence ID" value="NZ_FWZX01000003.1"/>
</dbReference>
<keyword evidence="5" id="KW-0276">Fatty acid metabolism</keyword>
<keyword evidence="8" id="KW-0520">NAD</keyword>
<dbReference type="Pfam" id="PF00378">
    <property type="entry name" value="ECH_1"/>
    <property type="match status" value="1"/>
</dbReference>
<gene>
    <name evidence="19" type="ORF">SAMN05428998_103189</name>
</gene>
<feature type="domain" description="3-hydroxyacyl-CoA dehydrogenase NAD binding" evidence="18">
    <location>
        <begin position="306"/>
        <end position="482"/>
    </location>
</feature>
<dbReference type="SUPFAM" id="SSF51735">
    <property type="entry name" value="NAD(P)-binding Rossmann-fold domains"/>
    <property type="match status" value="1"/>
</dbReference>
<evidence type="ECO:0000259" key="18">
    <source>
        <dbReference type="Pfam" id="PF02737"/>
    </source>
</evidence>
<reference evidence="19 20" key="1">
    <citation type="submission" date="2017-04" db="EMBL/GenBank/DDBJ databases">
        <authorList>
            <person name="Afonso C.L."/>
            <person name="Miller P.J."/>
            <person name="Scott M.A."/>
            <person name="Spackman E."/>
            <person name="Goraichik I."/>
            <person name="Dimitrov K.M."/>
            <person name="Suarez D.L."/>
            <person name="Swayne D.E."/>
        </authorList>
    </citation>
    <scope>NUCLEOTIDE SEQUENCE [LARGE SCALE GENOMIC DNA]</scope>
    <source>
        <strain evidence="19 20">USBA 355</strain>
    </source>
</reference>
<comment type="similarity">
    <text evidence="15">Belongs to the enoyl-CoA hydratase/isomerase family.</text>
</comment>
<feature type="domain" description="3-hydroxyacyl-CoA dehydrogenase C-terminal" evidence="17">
    <location>
        <begin position="486"/>
        <end position="572"/>
    </location>
</feature>
<dbReference type="UniPathway" id="UPA00659"/>
<comment type="catalytic activity">
    <reaction evidence="14">
        <text>a (3S)-3-hydroxyacyl-CoA + NAD(+) = a 3-oxoacyl-CoA + NADH + H(+)</text>
        <dbReference type="Rhea" id="RHEA:22432"/>
        <dbReference type="ChEBI" id="CHEBI:15378"/>
        <dbReference type="ChEBI" id="CHEBI:57318"/>
        <dbReference type="ChEBI" id="CHEBI:57540"/>
        <dbReference type="ChEBI" id="CHEBI:57945"/>
        <dbReference type="ChEBI" id="CHEBI:90726"/>
        <dbReference type="EC" id="1.1.1.35"/>
    </reaction>
</comment>
<evidence type="ECO:0000256" key="2">
    <source>
        <dbReference type="ARBA" id="ARBA00005005"/>
    </source>
</evidence>
<sequence length="707" mass="74752">MEQEVDDRNDAVGYSTDGDVAVVTIANPPVNALGYAVRSGIVAALERAAADPAVKAVVLTGAGRTFSGGADITEFGKPPREPGLSAVIRHCESLAKPVVAAIRGVALGGGLELALACHARVAAPDARLGLPEVKLGLLPGAGGTQRLPRVVGPEAAVEMIVTGTPIAAAKAATLGLVDGIVEDDLVAGATAHARALVESRQTPVPVRDREDRLAATRRDPSAFEAKAKQLTQRTRGLEAPLACVRAVRMALDTPFDEALSRERALFTELLDGFQSKAQRHLFFAEREATKVAGVGREVTPRPVARVGVVGAGTMGGGIAMTFANAGIPVTLVEMNREALERGLGVIRKNYDLSVARGSLGEQERDRRLALITGSTRYEDLAVADLVIEAVFEEMAVKKEVFGRLDRIARPGAILASNTSYLDIDAIADATGRPADVVGTHFFSPANVMKLLEIVRGRRTAPDVLATLLGLAKRIGKVPVVVGVCHGFVGNRMLAARSAENEALLLEGALPQEVDRAFTDFGFPMGPFAMGDLAGLDVGWRNRKSLGRTAVIADALCEAGRFGQKTGEGFYRYEAGSRRPEPDPWVEALIAGKARERGIERRPIAAEEIVERTLYPMINEGARILEEGIAARPSDIDVAWVDGYGFPVGKGGPMFWADHVGLATIVERLDDWHGKTGRELFAAAPLLRRLAADGGSFAALGRKAGAGA</sequence>
<accession>A0A1Y6BCJ5</accession>
<evidence type="ECO:0000256" key="9">
    <source>
        <dbReference type="ARBA" id="ARBA00023098"/>
    </source>
</evidence>
<dbReference type="FunFam" id="3.40.50.720:FF:000009">
    <property type="entry name" value="Fatty oxidation complex, alpha subunit"/>
    <property type="match status" value="1"/>
</dbReference>
<dbReference type="InterPro" id="IPR018376">
    <property type="entry name" value="Enoyl-CoA_hyd/isom_CS"/>
</dbReference>
<dbReference type="SUPFAM" id="SSF52096">
    <property type="entry name" value="ClpP/crotonase"/>
    <property type="match status" value="1"/>
</dbReference>
<dbReference type="InterPro" id="IPR036291">
    <property type="entry name" value="NAD(P)-bd_dom_sf"/>
</dbReference>
<keyword evidence="10" id="KW-0576">Peroxisome</keyword>
<feature type="region of interest" description="Disordered" evidence="16">
    <location>
        <begin position="200"/>
        <end position="219"/>
    </location>
</feature>
<dbReference type="GO" id="GO:0070403">
    <property type="term" value="F:NAD+ binding"/>
    <property type="evidence" value="ECO:0007669"/>
    <property type="project" value="InterPro"/>
</dbReference>
<evidence type="ECO:0000256" key="3">
    <source>
        <dbReference type="ARBA" id="ARBA00008750"/>
    </source>
</evidence>
<evidence type="ECO:0000256" key="1">
    <source>
        <dbReference type="ARBA" id="ARBA00004275"/>
    </source>
</evidence>
<dbReference type="InterPro" id="IPR008927">
    <property type="entry name" value="6-PGluconate_DH-like_C_sf"/>
</dbReference>
<evidence type="ECO:0000256" key="5">
    <source>
        <dbReference type="ARBA" id="ARBA00022832"/>
    </source>
</evidence>
<evidence type="ECO:0000313" key="20">
    <source>
        <dbReference type="Proteomes" id="UP000192917"/>
    </source>
</evidence>
<keyword evidence="6" id="KW-0442">Lipid degradation</keyword>
<comment type="subunit">
    <text evidence="4">Monomer.</text>
</comment>
<dbReference type="Gene3D" id="3.90.226.10">
    <property type="entry name" value="2-enoyl-CoA Hydratase, Chain A, domain 1"/>
    <property type="match status" value="1"/>
</dbReference>
<dbReference type="GO" id="GO:0016853">
    <property type="term" value="F:isomerase activity"/>
    <property type="evidence" value="ECO:0007669"/>
    <property type="project" value="UniProtKB-KW"/>
</dbReference>
<keyword evidence="7" id="KW-0560">Oxidoreductase</keyword>
<protein>
    <submittedName>
        <fullName evidence="19">Short chain enoyl-CoA hydratase /3-hydroxyacyl-CoA dehydrogenase</fullName>
    </submittedName>
</protein>
<comment type="pathway">
    <text evidence="2">Lipid metabolism; fatty acid beta-oxidation.</text>
</comment>
<feature type="domain" description="3-hydroxyacyl-CoA dehydrogenase C-terminal" evidence="17">
    <location>
        <begin position="608"/>
        <end position="706"/>
    </location>
</feature>
<dbReference type="Pfam" id="PF00725">
    <property type="entry name" value="3HCDH"/>
    <property type="match status" value="2"/>
</dbReference>
<comment type="similarity">
    <text evidence="3">In the N-terminal section; belongs to the enoyl-CoA hydratase/isomerase family.</text>
</comment>
<evidence type="ECO:0000256" key="10">
    <source>
        <dbReference type="ARBA" id="ARBA00023140"/>
    </source>
</evidence>
<comment type="subcellular location">
    <subcellularLocation>
        <location evidence="1">Peroxisome</location>
    </subcellularLocation>
</comment>
<keyword evidence="12" id="KW-0456">Lyase</keyword>
<dbReference type="InterPro" id="IPR029045">
    <property type="entry name" value="ClpP/crotonase-like_dom_sf"/>
</dbReference>
<evidence type="ECO:0000256" key="4">
    <source>
        <dbReference type="ARBA" id="ARBA00011245"/>
    </source>
</evidence>
<dbReference type="EMBL" id="FWZX01000003">
    <property type="protein sequence ID" value="SMF04230.1"/>
    <property type="molecule type" value="Genomic_DNA"/>
</dbReference>
<dbReference type="Proteomes" id="UP000192917">
    <property type="component" value="Unassembled WGS sequence"/>
</dbReference>
<keyword evidence="9" id="KW-0443">Lipid metabolism</keyword>
<dbReference type="SUPFAM" id="SSF48179">
    <property type="entry name" value="6-phosphogluconate dehydrogenase C-terminal domain-like"/>
    <property type="match status" value="2"/>
</dbReference>
<evidence type="ECO:0000313" key="19">
    <source>
        <dbReference type="EMBL" id="SMF04230.1"/>
    </source>
</evidence>
<dbReference type="Pfam" id="PF02737">
    <property type="entry name" value="3HCDH_N"/>
    <property type="match status" value="1"/>
</dbReference>
<evidence type="ECO:0000256" key="15">
    <source>
        <dbReference type="RuleBase" id="RU003707"/>
    </source>
</evidence>
<keyword evidence="20" id="KW-1185">Reference proteome</keyword>
<dbReference type="Gene3D" id="1.10.1040.50">
    <property type="match status" value="1"/>
</dbReference>
<dbReference type="InterPro" id="IPR006108">
    <property type="entry name" value="3HC_DH_C"/>
</dbReference>
<evidence type="ECO:0000256" key="7">
    <source>
        <dbReference type="ARBA" id="ARBA00023002"/>
    </source>
</evidence>
<evidence type="ECO:0000256" key="8">
    <source>
        <dbReference type="ARBA" id="ARBA00023027"/>
    </source>
</evidence>
<dbReference type="GO" id="GO:0006635">
    <property type="term" value="P:fatty acid beta-oxidation"/>
    <property type="evidence" value="ECO:0007669"/>
    <property type="project" value="UniProtKB-UniPathway"/>
</dbReference>
<keyword evidence="11" id="KW-0413">Isomerase</keyword>